<dbReference type="GO" id="GO:0003735">
    <property type="term" value="F:structural constituent of ribosome"/>
    <property type="evidence" value="ECO:0007669"/>
    <property type="project" value="InterPro"/>
</dbReference>
<dbReference type="Pfam" id="PF25476">
    <property type="entry name" value="Ribosomal_L19e_C"/>
    <property type="match status" value="1"/>
</dbReference>
<protein>
    <recommendedName>
        <fullName evidence="2">Ribosomal protein L19e C-terminal domain-containing protein</fullName>
    </recommendedName>
</protein>
<dbReference type="OrthoDB" id="5407653at2759"/>
<dbReference type="Gene3D" id="1.10.1200.240">
    <property type="match status" value="1"/>
</dbReference>
<dbReference type="SUPFAM" id="SSF48140">
    <property type="entry name" value="Ribosomal protein L19 (L19e)"/>
    <property type="match status" value="1"/>
</dbReference>
<dbReference type="GO" id="GO:0006412">
    <property type="term" value="P:translation"/>
    <property type="evidence" value="ECO:0007669"/>
    <property type="project" value="InterPro"/>
</dbReference>
<dbReference type="Proteomes" id="UP000076532">
    <property type="component" value="Unassembled WGS sequence"/>
</dbReference>
<reference evidence="3 4" key="1">
    <citation type="journal article" date="2016" name="Mol. Biol. Evol.">
        <title>Comparative Genomics of Early-Diverging Mushroom-Forming Fungi Provides Insights into the Origins of Lignocellulose Decay Capabilities.</title>
        <authorList>
            <person name="Nagy L.G."/>
            <person name="Riley R."/>
            <person name="Tritt A."/>
            <person name="Adam C."/>
            <person name="Daum C."/>
            <person name="Floudas D."/>
            <person name="Sun H."/>
            <person name="Yadav J.S."/>
            <person name="Pangilinan J."/>
            <person name="Larsson K.H."/>
            <person name="Matsuura K."/>
            <person name="Barry K."/>
            <person name="Labutti K."/>
            <person name="Kuo R."/>
            <person name="Ohm R.A."/>
            <person name="Bhattacharya S.S."/>
            <person name="Shirouzu T."/>
            <person name="Yoshinaga Y."/>
            <person name="Martin F.M."/>
            <person name="Grigoriev I.V."/>
            <person name="Hibbett D.S."/>
        </authorList>
    </citation>
    <scope>NUCLEOTIDE SEQUENCE [LARGE SCALE GENOMIC DNA]</scope>
    <source>
        <strain evidence="3 4">CBS 109695</strain>
    </source>
</reference>
<dbReference type="InterPro" id="IPR057260">
    <property type="entry name" value="Ribosomal_L19e_C"/>
</dbReference>
<dbReference type="PANTHER" id="PTHR10722">
    <property type="entry name" value="60S RIBOSOMAL PROTEIN L19"/>
    <property type="match status" value="1"/>
</dbReference>
<name>A0A166PG94_9AGAM</name>
<dbReference type="InterPro" id="IPR035970">
    <property type="entry name" value="60S_ribosomal_eL19_sf"/>
</dbReference>
<evidence type="ECO:0000313" key="3">
    <source>
        <dbReference type="EMBL" id="KZP26056.1"/>
    </source>
</evidence>
<accession>A0A166PG94</accession>
<dbReference type="AlphaFoldDB" id="A0A166PG94"/>
<evidence type="ECO:0000259" key="2">
    <source>
        <dbReference type="Pfam" id="PF25476"/>
    </source>
</evidence>
<organism evidence="3 4">
    <name type="scientific">Athelia psychrophila</name>
    <dbReference type="NCBI Taxonomy" id="1759441"/>
    <lineage>
        <taxon>Eukaryota</taxon>
        <taxon>Fungi</taxon>
        <taxon>Dikarya</taxon>
        <taxon>Basidiomycota</taxon>
        <taxon>Agaricomycotina</taxon>
        <taxon>Agaricomycetes</taxon>
        <taxon>Agaricomycetidae</taxon>
        <taxon>Atheliales</taxon>
        <taxon>Atheliaceae</taxon>
        <taxon>Athelia</taxon>
    </lineage>
</organism>
<dbReference type="GO" id="GO:0003723">
    <property type="term" value="F:RNA binding"/>
    <property type="evidence" value="ECO:0007669"/>
    <property type="project" value="InterPro"/>
</dbReference>
<proteinExistence type="predicted"/>
<feature type="domain" description="Ribosomal protein L19e C-terminal" evidence="2">
    <location>
        <begin position="68"/>
        <end position="104"/>
    </location>
</feature>
<sequence length="161" mass="18254">MFNKFNCPFDLHTSKTHAIHCVCLFYLGYGDKLNPSDRHHTGPGKPKGTNAHEGGPDEDPAGAETAAEEYREAGKIDKHMYRALYQRSKGDVFKKERMFREHIHMPRARRADRVAEKWSSITEVETTVEVTYGSPGPLCQFSIIYLASQSQAHTQQPPIIH</sequence>
<evidence type="ECO:0000313" key="4">
    <source>
        <dbReference type="Proteomes" id="UP000076532"/>
    </source>
</evidence>
<keyword evidence="4" id="KW-1185">Reference proteome</keyword>
<gene>
    <name evidence="3" type="ORF">FIBSPDRAFT_887714</name>
</gene>
<dbReference type="GO" id="GO:0022625">
    <property type="term" value="C:cytosolic large ribosomal subunit"/>
    <property type="evidence" value="ECO:0007669"/>
    <property type="project" value="InterPro"/>
</dbReference>
<dbReference type="STRING" id="436010.A0A166PG94"/>
<feature type="region of interest" description="Disordered" evidence="1">
    <location>
        <begin position="37"/>
        <end position="71"/>
    </location>
</feature>
<dbReference type="EMBL" id="KV417517">
    <property type="protein sequence ID" value="KZP26056.1"/>
    <property type="molecule type" value="Genomic_DNA"/>
</dbReference>
<dbReference type="InterPro" id="IPR039547">
    <property type="entry name" value="Ribosomal_eL19"/>
</dbReference>
<evidence type="ECO:0000256" key="1">
    <source>
        <dbReference type="SAM" id="MobiDB-lite"/>
    </source>
</evidence>